<dbReference type="InterPro" id="IPR003616">
    <property type="entry name" value="Post-SET_dom"/>
</dbReference>
<dbReference type="Gene3D" id="2.170.270.10">
    <property type="entry name" value="SET domain"/>
    <property type="match status" value="1"/>
</dbReference>
<gene>
    <name evidence="10" type="ORF">HaLaN_00418</name>
</gene>
<proteinExistence type="predicted"/>
<evidence type="ECO:0000256" key="5">
    <source>
        <dbReference type="ARBA" id="ARBA00022679"/>
    </source>
</evidence>
<dbReference type="Proteomes" id="UP000485058">
    <property type="component" value="Unassembled WGS sequence"/>
</dbReference>
<sequence>MLAEAGRAGQEWDSFLSVDARTVGNVARFINSSCKPNCIPQVVFAKNARNVCLYYTAFFALVDIPPMEELTYNYGSLYKIGDKPEICRCGHPECEGSIGTKQAQARP</sequence>
<dbReference type="InterPro" id="IPR050777">
    <property type="entry name" value="SET2_Histone-Lys_MeTrsfase"/>
</dbReference>
<dbReference type="Pfam" id="PF00856">
    <property type="entry name" value="SET"/>
    <property type="match status" value="1"/>
</dbReference>
<dbReference type="GO" id="GO:0005634">
    <property type="term" value="C:nucleus"/>
    <property type="evidence" value="ECO:0007669"/>
    <property type="project" value="UniProtKB-SubCell"/>
</dbReference>
<name>A0A699YS28_HAELA</name>
<feature type="domain" description="SET" evidence="8">
    <location>
        <begin position="1"/>
        <end position="75"/>
    </location>
</feature>
<dbReference type="EMBL" id="BLLF01000012">
    <property type="protein sequence ID" value="GFH05882.1"/>
    <property type="molecule type" value="Genomic_DNA"/>
</dbReference>
<dbReference type="SUPFAM" id="SSF82199">
    <property type="entry name" value="SET domain"/>
    <property type="match status" value="1"/>
</dbReference>
<dbReference type="PROSITE" id="PS50280">
    <property type="entry name" value="SET"/>
    <property type="match status" value="1"/>
</dbReference>
<evidence type="ECO:0000259" key="8">
    <source>
        <dbReference type="PROSITE" id="PS50280"/>
    </source>
</evidence>
<dbReference type="AlphaFoldDB" id="A0A699YS28"/>
<accession>A0A699YS28</accession>
<dbReference type="InterPro" id="IPR046341">
    <property type="entry name" value="SET_dom_sf"/>
</dbReference>
<evidence type="ECO:0000256" key="2">
    <source>
        <dbReference type="ARBA" id="ARBA00004286"/>
    </source>
</evidence>
<keyword evidence="7" id="KW-0539">Nucleus</keyword>
<dbReference type="PANTHER" id="PTHR22884">
    <property type="entry name" value="SET DOMAIN PROTEINS"/>
    <property type="match status" value="1"/>
</dbReference>
<evidence type="ECO:0000256" key="1">
    <source>
        <dbReference type="ARBA" id="ARBA00004123"/>
    </source>
</evidence>
<evidence type="ECO:0000313" key="11">
    <source>
        <dbReference type="Proteomes" id="UP000485058"/>
    </source>
</evidence>
<evidence type="ECO:0000256" key="7">
    <source>
        <dbReference type="ARBA" id="ARBA00023242"/>
    </source>
</evidence>
<comment type="caution">
    <text evidence="10">The sequence shown here is derived from an EMBL/GenBank/DDBJ whole genome shotgun (WGS) entry which is preliminary data.</text>
</comment>
<dbReference type="PROSITE" id="PS50868">
    <property type="entry name" value="POST_SET"/>
    <property type="match status" value="1"/>
</dbReference>
<reference evidence="10 11" key="1">
    <citation type="submission" date="2020-02" db="EMBL/GenBank/DDBJ databases">
        <title>Draft genome sequence of Haematococcus lacustris strain NIES-144.</title>
        <authorList>
            <person name="Morimoto D."/>
            <person name="Nakagawa S."/>
            <person name="Yoshida T."/>
            <person name="Sawayama S."/>
        </authorList>
    </citation>
    <scope>NUCLEOTIDE SEQUENCE [LARGE SCALE GENOMIC DNA]</scope>
    <source>
        <strain evidence="10 11">NIES-144</strain>
    </source>
</reference>
<dbReference type="GO" id="GO:0032259">
    <property type="term" value="P:methylation"/>
    <property type="evidence" value="ECO:0007669"/>
    <property type="project" value="UniProtKB-KW"/>
</dbReference>
<feature type="domain" description="Post-SET" evidence="9">
    <location>
        <begin position="83"/>
        <end position="99"/>
    </location>
</feature>
<evidence type="ECO:0000259" key="9">
    <source>
        <dbReference type="PROSITE" id="PS50868"/>
    </source>
</evidence>
<evidence type="ECO:0000313" key="10">
    <source>
        <dbReference type="EMBL" id="GFH05882.1"/>
    </source>
</evidence>
<evidence type="ECO:0000256" key="6">
    <source>
        <dbReference type="ARBA" id="ARBA00022691"/>
    </source>
</evidence>
<protein>
    <submittedName>
        <fullName evidence="10">Histone-lysine N-methyltransferase</fullName>
    </submittedName>
</protein>
<keyword evidence="5 10" id="KW-0808">Transferase</keyword>
<keyword evidence="6" id="KW-0949">S-adenosyl-L-methionine</keyword>
<evidence type="ECO:0000256" key="4">
    <source>
        <dbReference type="ARBA" id="ARBA00022603"/>
    </source>
</evidence>
<keyword evidence="11" id="KW-1185">Reference proteome</keyword>
<dbReference type="InterPro" id="IPR001214">
    <property type="entry name" value="SET_dom"/>
</dbReference>
<evidence type="ECO:0000256" key="3">
    <source>
        <dbReference type="ARBA" id="ARBA00022454"/>
    </source>
</evidence>
<dbReference type="GO" id="GO:0005694">
    <property type="term" value="C:chromosome"/>
    <property type="evidence" value="ECO:0007669"/>
    <property type="project" value="UniProtKB-SubCell"/>
</dbReference>
<comment type="subcellular location">
    <subcellularLocation>
        <location evidence="2">Chromosome</location>
    </subcellularLocation>
    <subcellularLocation>
        <location evidence="1">Nucleus</location>
    </subcellularLocation>
</comment>
<keyword evidence="4 10" id="KW-0489">Methyltransferase</keyword>
<organism evidence="10 11">
    <name type="scientific">Haematococcus lacustris</name>
    <name type="common">Green alga</name>
    <name type="synonym">Haematococcus pluvialis</name>
    <dbReference type="NCBI Taxonomy" id="44745"/>
    <lineage>
        <taxon>Eukaryota</taxon>
        <taxon>Viridiplantae</taxon>
        <taxon>Chlorophyta</taxon>
        <taxon>core chlorophytes</taxon>
        <taxon>Chlorophyceae</taxon>
        <taxon>CS clade</taxon>
        <taxon>Chlamydomonadales</taxon>
        <taxon>Haematococcaceae</taxon>
        <taxon>Haematococcus</taxon>
    </lineage>
</organism>
<dbReference type="GO" id="GO:0008168">
    <property type="term" value="F:methyltransferase activity"/>
    <property type="evidence" value="ECO:0007669"/>
    <property type="project" value="UniProtKB-KW"/>
</dbReference>
<keyword evidence="3" id="KW-0158">Chromosome</keyword>